<accession>E3Q9X5</accession>
<protein>
    <submittedName>
        <fullName evidence="2">Uncharacterized protein</fullName>
    </submittedName>
</protein>
<dbReference type="AlphaFoldDB" id="E3Q9X5"/>
<dbReference type="EMBL" id="GG697338">
    <property type="protein sequence ID" value="EFQ27663.1"/>
    <property type="molecule type" value="Genomic_DNA"/>
</dbReference>
<sequence length="127" mass="14162">MFGKLQLLFSGSRHNGKGLYFFLVLLWLLWDPTLVVFVFSFFIHTRAHVSPDDALVGLHLFLFTWKGGRISRERVLFIVFVFSKALPAGGNFSHLVGSGLHGSRLRGGGGAFPWRRRTPTAAAGRSM</sequence>
<name>E3Q9X5_COLGM</name>
<evidence type="ECO:0000313" key="2">
    <source>
        <dbReference type="EMBL" id="EFQ27663.1"/>
    </source>
</evidence>
<keyword evidence="3" id="KW-1185">Reference proteome</keyword>
<organism evidence="3">
    <name type="scientific">Colletotrichum graminicola (strain M1.001 / M2 / FGSC 10212)</name>
    <name type="common">Maize anthracnose fungus</name>
    <name type="synonym">Glomerella graminicola</name>
    <dbReference type="NCBI Taxonomy" id="645133"/>
    <lineage>
        <taxon>Eukaryota</taxon>
        <taxon>Fungi</taxon>
        <taxon>Dikarya</taxon>
        <taxon>Ascomycota</taxon>
        <taxon>Pezizomycotina</taxon>
        <taxon>Sordariomycetes</taxon>
        <taxon>Hypocreomycetidae</taxon>
        <taxon>Glomerellales</taxon>
        <taxon>Glomerellaceae</taxon>
        <taxon>Colletotrichum</taxon>
        <taxon>Colletotrichum graminicola species complex</taxon>
    </lineage>
</organism>
<reference evidence="3" key="1">
    <citation type="journal article" date="2012" name="Nat. Genet.">
        <title>Lifestyle transitions in plant pathogenic Colletotrichum fungi deciphered by genome and transcriptome analyses.</title>
        <authorList>
            <person name="O'Connell R.J."/>
            <person name="Thon M.R."/>
            <person name="Hacquard S."/>
            <person name="Amyotte S.G."/>
            <person name="Kleemann J."/>
            <person name="Torres M.F."/>
            <person name="Damm U."/>
            <person name="Buiate E.A."/>
            <person name="Epstein L."/>
            <person name="Alkan N."/>
            <person name="Altmueller J."/>
            <person name="Alvarado-Balderrama L."/>
            <person name="Bauser C.A."/>
            <person name="Becker C."/>
            <person name="Birren B.W."/>
            <person name="Chen Z."/>
            <person name="Choi J."/>
            <person name="Crouch J.A."/>
            <person name="Duvick J.P."/>
            <person name="Farman M.A."/>
            <person name="Gan P."/>
            <person name="Heiman D."/>
            <person name="Henrissat B."/>
            <person name="Howard R.J."/>
            <person name="Kabbage M."/>
            <person name="Koch C."/>
            <person name="Kracher B."/>
            <person name="Kubo Y."/>
            <person name="Law A.D."/>
            <person name="Lebrun M.-H."/>
            <person name="Lee Y.-H."/>
            <person name="Miyara I."/>
            <person name="Moore N."/>
            <person name="Neumann U."/>
            <person name="Nordstroem K."/>
            <person name="Panaccione D.G."/>
            <person name="Panstruga R."/>
            <person name="Place M."/>
            <person name="Proctor R.H."/>
            <person name="Prusky D."/>
            <person name="Rech G."/>
            <person name="Reinhardt R."/>
            <person name="Rollins J.A."/>
            <person name="Rounsley S."/>
            <person name="Schardl C.L."/>
            <person name="Schwartz D.C."/>
            <person name="Shenoy N."/>
            <person name="Shirasu K."/>
            <person name="Sikhakolli U.R."/>
            <person name="Stueber K."/>
            <person name="Sukno S.A."/>
            <person name="Sweigard J.A."/>
            <person name="Takano Y."/>
            <person name="Takahara H."/>
            <person name="Trail F."/>
            <person name="van der Does H.C."/>
            <person name="Voll L.M."/>
            <person name="Will I."/>
            <person name="Young S."/>
            <person name="Zeng Q."/>
            <person name="Zhang J."/>
            <person name="Zhou S."/>
            <person name="Dickman M.B."/>
            <person name="Schulze-Lefert P."/>
            <person name="Ver Loren van Themaat E."/>
            <person name="Ma L.-J."/>
            <person name="Vaillancourt L.J."/>
        </authorList>
    </citation>
    <scope>NUCLEOTIDE SEQUENCE [LARGE SCALE GENOMIC DNA]</scope>
    <source>
        <strain evidence="3">M1.001 / M2 / FGSC 10212</strain>
    </source>
</reference>
<dbReference type="VEuPathDB" id="FungiDB:GLRG_02807"/>
<gene>
    <name evidence="2" type="ORF">GLRG_02807</name>
</gene>
<keyword evidence="1" id="KW-1133">Transmembrane helix</keyword>
<dbReference type="Proteomes" id="UP000008782">
    <property type="component" value="Unassembled WGS sequence"/>
</dbReference>
<keyword evidence="1" id="KW-0812">Transmembrane</keyword>
<dbReference type="RefSeq" id="XP_008091683.1">
    <property type="nucleotide sequence ID" value="XM_008093492.1"/>
</dbReference>
<keyword evidence="1" id="KW-0472">Membrane</keyword>
<evidence type="ECO:0000313" key="3">
    <source>
        <dbReference type="Proteomes" id="UP000008782"/>
    </source>
</evidence>
<dbReference type="HOGENOM" id="CLU_1970388_0_0_1"/>
<evidence type="ECO:0000256" key="1">
    <source>
        <dbReference type="SAM" id="Phobius"/>
    </source>
</evidence>
<feature type="transmembrane region" description="Helical" evidence="1">
    <location>
        <begin position="20"/>
        <end position="43"/>
    </location>
</feature>
<proteinExistence type="predicted"/>
<dbReference type="GeneID" id="24408172"/>